<feature type="region of interest" description="Disordered" evidence="1">
    <location>
        <begin position="27"/>
        <end position="50"/>
    </location>
</feature>
<proteinExistence type="predicted"/>
<evidence type="ECO:0000256" key="1">
    <source>
        <dbReference type="SAM" id="MobiDB-lite"/>
    </source>
</evidence>
<evidence type="ECO:0000256" key="2">
    <source>
        <dbReference type="SAM" id="SignalP"/>
    </source>
</evidence>
<dbReference type="InParanoid" id="J9DLE0"/>
<feature type="compositionally biased region" description="Basic and acidic residues" evidence="1">
    <location>
        <begin position="27"/>
        <end position="42"/>
    </location>
</feature>
<keyword evidence="2" id="KW-0732">Signal</keyword>
<comment type="caution">
    <text evidence="3">The sequence shown here is derived from an EMBL/GenBank/DDBJ whole genome shotgun (WGS) entry which is preliminary data.</text>
</comment>
<evidence type="ECO:0000313" key="4">
    <source>
        <dbReference type="Proteomes" id="UP000003163"/>
    </source>
</evidence>
<protein>
    <submittedName>
        <fullName evidence="3">Uncharacterized protein</fullName>
    </submittedName>
</protein>
<evidence type="ECO:0000313" key="3">
    <source>
        <dbReference type="EMBL" id="EJW03410.1"/>
    </source>
</evidence>
<sequence length="132" mass="14458">MKSMALILVTSLLIFAGASTEEHAKTFKIKPENEAKSSEKSKNKNPTQPVIKNINNELQSETDMIKGKSNDITAEMIAKTNPVMNKYVQKGVIEGYNGGFNKGIEAVENALVTLKKEHVNLNDLPASPSEQI</sequence>
<name>J9DLE0_EDHAE</name>
<feature type="signal peptide" evidence="2">
    <location>
        <begin position="1"/>
        <end position="20"/>
    </location>
</feature>
<dbReference type="Proteomes" id="UP000003163">
    <property type="component" value="Unassembled WGS sequence"/>
</dbReference>
<reference evidence="4" key="2">
    <citation type="submission" date="2015-07" db="EMBL/GenBank/DDBJ databases">
        <title>Contrasting host-pathogen interactions and genome evolution in two generalist and specialist microsporidian pathogens of mosquitoes.</title>
        <authorList>
            <consortium name="The Broad Institute Genomics Platform"/>
            <consortium name="The Broad Institute Genome Sequencing Center for Infectious Disease"/>
            <person name="Cuomo C.A."/>
            <person name="Sanscrainte N.D."/>
            <person name="Goldberg J.M."/>
            <person name="Heiman D."/>
            <person name="Young S."/>
            <person name="Zeng Q."/>
            <person name="Becnel J.J."/>
            <person name="Birren B.W."/>
        </authorList>
    </citation>
    <scope>NUCLEOTIDE SEQUENCE [LARGE SCALE GENOMIC DNA]</scope>
    <source>
        <strain evidence="4">USNM 41457</strain>
    </source>
</reference>
<reference evidence="3 4" key="1">
    <citation type="submission" date="2011-08" db="EMBL/GenBank/DDBJ databases">
        <authorList>
            <person name="Liu Z.J."/>
            <person name="Shi F.L."/>
            <person name="Lu J.Q."/>
            <person name="Li M."/>
            <person name="Wang Z.L."/>
        </authorList>
    </citation>
    <scope>NUCLEOTIDE SEQUENCE [LARGE SCALE GENOMIC DNA]</scope>
    <source>
        <strain evidence="3 4">USNM 41457</strain>
    </source>
</reference>
<feature type="chain" id="PRO_5003822161" evidence="2">
    <location>
        <begin position="21"/>
        <end position="132"/>
    </location>
</feature>
<dbReference type="HOGENOM" id="CLU_1917036_0_0_1"/>
<dbReference type="AlphaFoldDB" id="J9DLE0"/>
<gene>
    <name evidence="3" type="ORF">EDEG_02267</name>
</gene>
<keyword evidence="4" id="KW-1185">Reference proteome</keyword>
<organism evidence="3 4">
    <name type="scientific">Edhazardia aedis (strain USNM 41457)</name>
    <name type="common">Microsporidian parasite</name>
    <dbReference type="NCBI Taxonomy" id="1003232"/>
    <lineage>
        <taxon>Eukaryota</taxon>
        <taxon>Fungi</taxon>
        <taxon>Fungi incertae sedis</taxon>
        <taxon>Microsporidia</taxon>
        <taxon>Edhazardia</taxon>
    </lineage>
</organism>
<accession>J9DLE0</accession>
<dbReference type="VEuPathDB" id="MicrosporidiaDB:EDEG_02267"/>
<dbReference type="EMBL" id="AFBI03000038">
    <property type="protein sequence ID" value="EJW03410.1"/>
    <property type="molecule type" value="Genomic_DNA"/>
</dbReference>